<feature type="chain" id="PRO_5047051196" description="PsbP C-terminal domain-containing protein" evidence="1">
    <location>
        <begin position="20"/>
        <end position="171"/>
    </location>
</feature>
<feature type="signal peptide" evidence="1">
    <location>
        <begin position="1"/>
        <end position="19"/>
    </location>
</feature>
<protein>
    <recommendedName>
        <fullName evidence="4">PsbP C-terminal domain-containing protein</fullName>
    </recommendedName>
</protein>
<dbReference type="RefSeq" id="WP_190301072.1">
    <property type="nucleotide sequence ID" value="NZ_JACOIJ010000001.1"/>
</dbReference>
<evidence type="ECO:0000313" key="2">
    <source>
        <dbReference type="EMBL" id="MBD1427978.1"/>
    </source>
</evidence>
<dbReference type="EMBL" id="JACOIJ010000001">
    <property type="protein sequence ID" value="MBD1427978.1"/>
    <property type="molecule type" value="Genomic_DNA"/>
</dbReference>
<evidence type="ECO:0000256" key="1">
    <source>
        <dbReference type="SAM" id="SignalP"/>
    </source>
</evidence>
<sequence>MKKTLLLLTLLVFLSTTNGQEQYLNKDFGFEAVIPKEWSVYKETPAPTSNYMIIAWGMPKLYSEMEKEEIENSVSITCIKSPNIKDAEDLAEKDYKRVSGFAQKIHRQKADSSEILAYYTSSIIKMKSYVTKQYFIHRNGIGYIINFTATPGTFTTNQPKFEEFFKTVKIE</sequence>
<gene>
    <name evidence="2" type="ORF">H8B04_00095</name>
</gene>
<evidence type="ECO:0008006" key="4">
    <source>
        <dbReference type="Google" id="ProtNLM"/>
    </source>
</evidence>
<evidence type="ECO:0000313" key="3">
    <source>
        <dbReference type="Proteomes" id="UP000651271"/>
    </source>
</evidence>
<keyword evidence="3" id="KW-1185">Reference proteome</keyword>
<name>A0ABR7Y9R7_9SPHI</name>
<keyword evidence="1" id="KW-0732">Signal</keyword>
<dbReference type="Proteomes" id="UP000651271">
    <property type="component" value="Unassembled WGS sequence"/>
</dbReference>
<reference evidence="2 3" key="1">
    <citation type="submission" date="2020-08" db="EMBL/GenBank/DDBJ databases">
        <title>Sphingobacterium sp. DN04309 isolated from aquaculture water.</title>
        <authorList>
            <person name="Zhang M."/>
        </authorList>
    </citation>
    <scope>NUCLEOTIDE SEQUENCE [LARGE SCALE GENOMIC DNA]</scope>
    <source>
        <strain evidence="2 3">DN04309</strain>
    </source>
</reference>
<comment type="caution">
    <text evidence="2">The sequence shown here is derived from an EMBL/GenBank/DDBJ whole genome shotgun (WGS) entry which is preliminary data.</text>
</comment>
<accession>A0ABR7Y9R7</accession>
<organism evidence="2 3">
    <name type="scientific">Sphingobacterium litopenaei</name>
    <dbReference type="NCBI Taxonomy" id="2763500"/>
    <lineage>
        <taxon>Bacteria</taxon>
        <taxon>Pseudomonadati</taxon>
        <taxon>Bacteroidota</taxon>
        <taxon>Sphingobacteriia</taxon>
        <taxon>Sphingobacteriales</taxon>
        <taxon>Sphingobacteriaceae</taxon>
        <taxon>Sphingobacterium</taxon>
    </lineage>
</organism>
<proteinExistence type="predicted"/>